<dbReference type="EMBL" id="JBBKZS010000005">
    <property type="protein sequence ID" value="MEJ8855761.1"/>
    <property type="molecule type" value="Genomic_DNA"/>
</dbReference>
<dbReference type="InterPro" id="IPR000873">
    <property type="entry name" value="AMP-dep_synth/lig_dom"/>
</dbReference>
<feature type="domain" description="AMP-dependent synthetase/ligase" evidence="8">
    <location>
        <begin position="29"/>
        <end position="409"/>
    </location>
</feature>
<evidence type="ECO:0000256" key="5">
    <source>
        <dbReference type="ARBA" id="ARBA00026121"/>
    </source>
</evidence>
<accession>A0ABU8X7C5</accession>
<evidence type="ECO:0000256" key="4">
    <source>
        <dbReference type="ARBA" id="ARBA00023136"/>
    </source>
</evidence>
<dbReference type="InterPro" id="IPR045851">
    <property type="entry name" value="AMP-bd_C_sf"/>
</dbReference>
<dbReference type="Gene3D" id="3.40.50.12780">
    <property type="entry name" value="N-terminal domain of ligase-like"/>
    <property type="match status" value="1"/>
</dbReference>
<evidence type="ECO:0000256" key="7">
    <source>
        <dbReference type="ARBA" id="ARBA00042773"/>
    </source>
</evidence>
<dbReference type="InterPro" id="IPR025110">
    <property type="entry name" value="AMP-bd_C"/>
</dbReference>
<dbReference type="Proteomes" id="UP001367030">
    <property type="component" value="Unassembled WGS sequence"/>
</dbReference>
<dbReference type="SUPFAM" id="SSF56801">
    <property type="entry name" value="Acetyl-CoA synthetase-like"/>
    <property type="match status" value="1"/>
</dbReference>
<feature type="domain" description="AMP-binding enzyme C-terminal" evidence="9">
    <location>
        <begin position="460"/>
        <end position="535"/>
    </location>
</feature>
<dbReference type="Gene3D" id="3.30.300.30">
    <property type="match status" value="1"/>
</dbReference>
<sequence>MTQRHWVAAYGDVPATINPDAYGSVTEMFEQAMKKYAAKTAFSSFGQKLSFADVDRLSARFASYLQREIGVKKGDRIAVMMPNLASFPIAFFGIARLGAVQVNVNPLYTPRELEHQLKDAGVKTVIIFNGSTPTLAEIIKETPVTTIITAAPGDGLPNSALPAPAIDARLTSTLSMGDILAEGKPTDYTAPTITGDDLLFLQYTGGTTGLSKGASLSHRNLVANTEQYKAFMQSTLRPGEDVVVTALPLYHIFALMVNLITYFSLGAENWLVANPRDIDGLIQTFKDSKMSVFAGVNTLYAGLAANPKLKEVDWSHLRLSVGGGAAVFPAVSTRWQEVTGKLILEGYGLSETSPVLSLNPPFIKEFSATTGLPFPSTDIKLINADGQEAALGESGEICAKGPQVMSGYWEKPEANKASFTEDGYFRTGDVGVFDERGYLKIVDRIKDMIIVSGFNVYPNEIEAVATSCPGVAECACIGVPDEKTGEAIQLFVVATPGATVTPEAVIAHCRTSLTGYKVPKVVRLIDALPKSTVGKILRRELRNVPAA</sequence>
<comment type="pathway">
    <text evidence="2">Lipid metabolism; fatty acid beta-oxidation.</text>
</comment>
<comment type="subcellular location">
    <subcellularLocation>
        <location evidence="1">Membrane</location>
        <topology evidence="1">Peripheral membrane protein</topology>
    </subcellularLocation>
</comment>
<dbReference type="InterPro" id="IPR050237">
    <property type="entry name" value="ATP-dep_AMP-bd_enzyme"/>
</dbReference>
<gene>
    <name evidence="10" type="ORF">WKW79_14350</name>
</gene>
<evidence type="ECO:0000313" key="10">
    <source>
        <dbReference type="EMBL" id="MEJ8855761.1"/>
    </source>
</evidence>
<dbReference type="InterPro" id="IPR042099">
    <property type="entry name" value="ANL_N_sf"/>
</dbReference>
<dbReference type="Pfam" id="PF13193">
    <property type="entry name" value="AMP-binding_C"/>
    <property type="match status" value="1"/>
</dbReference>
<proteinExistence type="predicted"/>
<evidence type="ECO:0000259" key="9">
    <source>
        <dbReference type="Pfam" id="PF13193"/>
    </source>
</evidence>
<dbReference type="RefSeq" id="WP_340335839.1">
    <property type="nucleotide sequence ID" value="NZ_JBBKZS010000005.1"/>
</dbReference>
<dbReference type="EC" id="6.2.1.3" evidence="5"/>
<dbReference type="CDD" id="cd05936">
    <property type="entry name" value="FC-FACS_FadD_like"/>
    <property type="match status" value="1"/>
</dbReference>
<dbReference type="Pfam" id="PF00501">
    <property type="entry name" value="AMP-binding"/>
    <property type="match status" value="1"/>
</dbReference>
<dbReference type="PROSITE" id="PS00455">
    <property type="entry name" value="AMP_BINDING"/>
    <property type="match status" value="1"/>
</dbReference>
<evidence type="ECO:0000256" key="6">
    <source>
        <dbReference type="ARBA" id="ARBA00039545"/>
    </source>
</evidence>
<organism evidence="10 11">
    <name type="scientific">Variovorax robiniae</name>
    <dbReference type="NCBI Taxonomy" id="1836199"/>
    <lineage>
        <taxon>Bacteria</taxon>
        <taxon>Pseudomonadati</taxon>
        <taxon>Pseudomonadota</taxon>
        <taxon>Betaproteobacteria</taxon>
        <taxon>Burkholderiales</taxon>
        <taxon>Comamonadaceae</taxon>
        <taxon>Variovorax</taxon>
    </lineage>
</organism>
<evidence type="ECO:0000313" key="11">
    <source>
        <dbReference type="Proteomes" id="UP001367030"/>
    </source>
</evidence>
<dbReference type="InterPro" id="IPR020845">
    <property type="entry name" value="AMP-binding_CS"/>
</dbReference>
<name>A0ABU8X7C5_9BURK</name>
<keyword evidence="3" id="KW-0436">Ligase</keyword>
<keyword evidence="11" id="KW-1185">Reference proteome</keyword>
<evidence type="ECO:0000256" key="2">
    <source>
        <dbReference type="ARBA" id="ARBA00005005"/>
    </source>
</evidence>
<evidence type="ECO:0000256" key="3">
    <source>
        <dbReference type="ARBA" id="ARBA00022598"/>
    </source>
</evidence>
<evidence type="ECO:0000259" key="8">
    <source>
        <dbReference type="Pfam" id="PF00501"/>
    </source>
</evidence>
<dbReference type="PANTHER" id="PTHR43767">
    <property type="entry name" value="LONG-CHAIN-FATTY-ACID--COA LIGASE"/>
    <property type="match status" value="1"/>
</dbReference>
<comment type="caution">
    <text evidence="10">The sequence shown here is derived from an EMBL/GenBank/DDBJ whole genome shotgun (WGS) entry which is preliminary data.</text>
</comment>
<reference evidence="10 11" key="1">
    <citation type="submission" date="2024-03" db="EMBL/GenBank/DDBJ databases">
        <title>Novel species of the genus Variovorax.</title>
        <authorList>
            <person name="Liu Q."/>
            <person name="Xin Y.-H."/>
        </authorList>
    </citation>
    <scope>NUCLEOTIDE SEQUENCE [LARGE SCALE GENOMIC DNA]</scope>
    <source>
        <strain evidence="10 11">KACC 18901</strain>
    </source>
</reference>
<keyword evidence="4" id="KW-0472">Membrane</keyword>
<evidence type="ECO:0000256" key="1">
    <source>
        <dbReference type="ARBA" id="ARBA00004170"/>
    </source>
</evidence>
<protein>
    <recommendedName>
        <fullName evidence="6">Long-chain-fatty-acid--CoA ligase</fullName>
        <ecNumber evidence="5">6.2.1.3</ecNumber>
    </recommendedName>
    <alternativeName>
        <fullName evidence="7">Long-chain acyl-CoA synthetase</fullName>
    </alternativeName>
</protein>
<dbReference type="PANTHER" id="PTHR43767:SF8">
    <property type="entry name" value="LONG-CHAIN-FATTY-ACID--COA LIGASE"/>
    <property type="match status" value="1"/>
</dbReference>